<dbReference type="InterPro" id="IPR056584">
    <property type="entry name" value="EF-hand_15"/>
</dbReference>
<dbReference type="EC" id="3.1.4.11" evidence="1"/>
<dbReference type="PROSITE" id="PS50008">
    <property type="entry name" value="PIPLC_Y_DOMAIN"/>
    <property type="match status" value="1"/>
</dbReference>
<comment type="catalytic activity">
    <reaction evidence="1">
        <text>a 1,2-diacyl-sn-glycero-3-phospho-(1D-myo-inositol-4,5-bisphosphate) + H2O = 1D-myo-inositol 1,4,5-trisphosphate + a 1,2-diacyl-sn-glycerol + H(+)</text>
        <dbReference type="Rhea" id="RHEA:33179"/>
        <dbReference type="ChEBI" id="CHEBI:15377"/>
        <dbReference type="ChEBI" id="CHEBI:15378"/>
        <dbReference type="ChEBI" id="CHEBI:17815"/>
        <dbReference type="ChEBI" id="CHEBI:58456"/>
        <dbReference type="ChEBI" id="CHEBI:203600"/>
        <dbReference type="EC" id="3.1.4.11"/>
    </reaction>
</comment>
<dbReference type="SMART" id="SM00148">
    <property type="entry name" value="PLCXc"/>
    <property type="match status" value="1"/>
</dbReference>
<dbReference type="Gene3D" id="3.20.20.190">
    <property type="entry name" value="Phosphatidylinositol (PI) phosphodiesterase"/>
    <property type="match status" value="1"/>
</dbReference>
<keyword evidence="1" id="KW-0378">Hydrolase</keyword>
<dbReference type="PANTHER" id="PTHR10336">
    <property type="entry name" value="PHOSPHOINOSITIDE-SPECIFIC PHOSPHOLIPASE C FAMILY PROTEIN"/>
    <property type="match status" value="1"/>
</dbReference>
<dbReference type="InterPro" id="IPR001192">
    <property type="entry name" value="PI-PLC_fam"/>
</dbReference>
<organism evidence="3 4">
    <name type="scientific">Cochliobolus sativus</name>
    <name type="common">Common root rot and spot blotch fungus</name>
    <name type="synonym">Bipolaris sorokiniana</name>
    <dbReference type="NCBI Taxonomy" id="45130"/>
    <lineage>
        <taxon>Eukaryota</taxon>
        <taxon>Fungi</taxon>
        <taxon>Dikarya</taxon>
        <taxon>Ascomycota</taxon>
        <taxon>Pezizomycotina</taxon>
        <taxon>Dothideomycetes</taxon>
        <taxon>Pleosporomycetidae</taxon>
        <taxon>Pleosporales</taxon>
        <taxon>Pleosporineae</taxon>
        <taxon>Pleosporaceae</taxon>
        <taxon>Bipolaris</taxon>
    </lineage>
</organism>
<comment type="caution">
    <text evidence="3">The sequence shown here is derived from an EMBL/GenBank/DDBJ whole genome shotgun (WGS) entry which is preliminary data.</text>
</comment>
<dbReference type="SUPFAM" id="SSF49562">
    <property type="entry name" value="C2 domain (Calcium/lipid-binding domain, CaLB)"/>
    <property type="match status" value="1"/>
</dbReference>
<sequence length="634" mass="72215">MLVMTKFSDQLFASMTGKDQSSSLYHWLMHFDESLLNHFHRIFHNYAGPDNHWNESQIRMFWEYVQEEHFGGRLSAILSNNEMDFGEFLQYMSSPAADAQAPALEEDLSLPLTDYFISSSHNTYLTGNQLSSDSSTKAYVDVLLHGCRCIEIDVWDGKEFYMHEEEEDNKGQMRPLTKREKLGIKLGSWIVEKFEKPEVIDIIGTVEDRMSELIHAEPRVLHGFTLTKEISFRDVCDTVRRYAFLASDLPLIVSLEVHCTPLQQGIMVSIMEEAWKEFLLPTPDIEPDSLPSPADLKRKILIKVKYAPSEKTPGSTISDTKSIHSIEMQTSPEENRPKNAKPAKIIPRLSQLGIYTRGVSFKSITQPEASMPNHIFSLSEPAAIELHRKQPLELFNHNKNYLMRTYPSGTRIDSLNFDPNPFWRMGIQIVALNWQTWDVGMMLNEGMFSGTDGYILKPKGYRSSDKSTSLGEEPVIPQVTLNQLAIKILAVQGIPIDNTSDDPDDFRPYVKVELHTDAYISTPIQTNNESGHARGTKYRAQTTIKEGISSDFMAELLEFQNVECVIPELAFVTFIVMNDVVGPDVLAAWACIRLDRLRSGYRLVRLMDKRGNKCRCLLLVHITQTFSKSLLKSQ</sequence>
<dbReference type="GO" id="GO:0051209">
    <property type="term" value="P:release of sequestered calcium ion into cytosol"/>
    <property type="evidence" value="ECO:0007669"/>
    <property type="project" value="TreeGrafter"/>
</dbReference>
<dbReference type="InterPro" id="IPR000909">
    <property type="entry name" value="PLipase_C_PInositol-sp_X_dom"/>
</dbReference>
<accession>A0A8H6DXL0</accession>
<dbReference type="PROSITE" id="PS50007">
    <property type="entry name" value="PIPLC_X_DOMAIN"/>
    <property type="match status" value="1"/>
</dbReference>
<evidence type="ECO:0000313" key="3">
    <source>
        <dbReference type="EMBL" id="KAF5851639.1"/>
    </source>
</evidence>
<dbReference type="CDD" id="cd08598">
    <property type="entry name" value="PI-PLC1c_yeast"/>
    <property type="match status" value="1"/>
</dbReference>
<dbReference type="GO" id="GO:0048015">
    <property type="term" value="P:phosphatidylinositol-mediated signaling"/>
    <property type="evidence" value="ECO:0007669"/>
    <property type="project" value="TreeGrafter"/>
</dbReference>
<dbReference type="InterPro" id="IPR001711">
    <property type="entry name" value="PLipase_C_Pinositol-sp_Y"/>
</dbReference>
<feature type="domain" description="PI-PLC Y-box" evidence="2">
    <location>
        <begin position="349"/>
        <end position="462"/>
    </location>
</feature>
<dbReference type="EMBL" id="WNKQ01000005">
    <property type="protein sequence ID" value="KAF5851639.1"/>
    <property type="molecule type" value="Genomic_DNA"/>
</dbReference>
<evidence type="ECO:0000256" key="1">
    <source>
        <dbReference type="RuleBase" id="RU361133"/>
    </source>
</evidence>
<dbReference type="InterPro" id="IPR035892">
    <property type="entry name" value="C2_domain_sf"/>
</dbReference>
<dbReference type="Proteomes" id="UP000624244">
    <property type="component" value="Unassembled WGS sequence"/>
</dbReference>
<dbReference type="Pfam" id="PF23617">
    <property type="entry name" value="EF-hand_15"/>
    <property type="match status" value="1"/>
</dbReference>
<dbReference type="GO" id="GO:0016042">
    <property type="term" value="P:lipid catabolic process"/>
    <property type="evidence" value="ECO:0007669"/>
    <property type="project" value="UniProtKB-KW"/>
</dbReference>
<keyword evidence="1" id="KW-0443">Lipid metabolism</keyword>
<evidence type="ECO:0000259" key="2">
    <source>
        <dbReference type="PROSITE" id="PS50008"/>
    </source>
</evidence>
<dbReference type="PRINTS" id="PR00390">
    <property type="entry name" value="PHPHLIPASEC"/>
</dbReference>
<dbReference type="Gene3D" id="2.60.40.150">
    <property type="entry name" value="C2 domain"/>
    <property type="match status" value="1"/>
</dbReference>
<dbReference type="Pfam" id="PF00387">
    <property type="entry name" value="PI-PLC-Y"/>
    <property type="match status" value="1"/>
</dbReference>
<gene>
    <name evidence="3" type="ORF">GGP41_004470</name>
</gene>
<reference evidence="3" key="1">
    <citation type="submission" date="2019-11" db="EMBL/GenBank/DDBJ databases">
        <title>Bipolaris sorokiniana Genome sequencing.</title>
        <authorList>
            <person name="Wang H."/>
        </authorList>
    </citation>
    <scope>NUCLEOTIDE SEQUENCE</scope>
</reference>
<dbReference type="SUPFAM" id="SSF51695">
    <property type="entry name" value="PLC-like phosphodiesterases"/>
    <property type="match status" value="1"/>
</dbReference>
<dbReference type="Pfam" id="PF00388">
    <property type="entry name" value="PI-PLC-X"/>
    <property type="match status" value="1"/>
</dbReference>
<dbReference type="PANTHER" id="PTHR10336:SF82">
    <property type="entry name" value="PHOSPHOINOSITIDE PHOSPHOLIPASE C"/>
    <property type="match status" value="1"/>
</dbReference>
<keyword evidence="1" id="KW-0442">Lipid degradation</keyword>
<dbReference type="GO" id="GO:0004435">
    <property type="term" value="F:phosphatidylinositol-4,5-bisphosphate phospholipase C activity"/>
    <property type="evidence" value="ECO:0007669"/>
    <property type="project" value="UniProtKB-EC"/>
</dbReference>
<name>A0A8H6DXL0_COCSA</name>
<proteinExistence type="predicted"/>
<dbReference type="CDD" id="cd00275">
    <property type="entry name" value="C2_PLC_like"/>
    <property type="match status" value="1"/>
</dbReference>
<dbReference type="InterPro" id="IPR017946">
    <property type="entry name" value="PLC-like_Pdiesterase_TIM-brl"/>
</dbReference>
<evidence type="ECO:0000313" key="4">
    <source>
        <dbReference type="Proteomes" id="UP000624244"/>
    </source>
</evidence>
<dbReference type="SMART" id="SM00149">
    <property type="entry name" value="PLCYc"/>
    <property type="match status" value="1"/>
</dbReference>
<protein>
    <recommendedName>
        <fullName evidence="1">Phosphoinositide phospholipase C</fullName>
        <ecNumber evidence="1">3.1.4.11</ecNumber>
    </recommendedName>
</protein>
<dbReference type="AlphaFoldDB" id="A0A8H6DXL0"/>